<proteinExistence type="inferred from homology"/>
<keyword evidence="18" id="KW-1185">Reference proteome</keyword>
<evidence type="ECO:0000256" key="1">
    <source>
        <dbReference type="ARBA" id="ARBA00004131"/>
    </source>
</evidence>
<dbReference type="InterPro" id="IPR018506">
    <property type="entry name" value="Cyt_B5_heme-BS"/>
</dbReference>
<dbReference type="PROSITE" id="PS00191">
    <property type="entry name" value="CYTOCHROME_B5_1"/>
    <property type="match status" value="1"/>
</dbReference>
<evidence type="ECO:0000256" key="4">
    <source>
        <dbReference type="ARBA" id="ARBA00022692"/>
    </source>
</evidence>
<dbReference type="PRINTS" id="PR00363">
    <property type="entry name" value="CYTOCHROMEB5"/>
</dbReference>
<keyword evidence="6" id="KW-0256">Endoplasmic reticulum</keyword>
<dbReference type="InterPro" id="IPR050668">
    <property type="entry name" value="Cytochrome_b5"/>
</dbReference>
<name>R7UUV8_CAPTE</name>
<dbReference type="AlphaFoldDB" id="R7UUV8"/>
<evidence type="ECO:0000256" key="9">
    <source>
        <dbReference type="ARBA" id="ARBA00023004"/>
    </source>
</evidence>
<dbReference type="PANTHER" id="PTHR19359">
    <property type="entry name" value="CYTOCHROME B5"/>
    <property type="match status" value="1"/>
</dbReference>
<comment type="similarity">
    <text evidence="12 14">Belongs to the cytochrome b5 family.</text>
</comment>
<evidence type="ECO:0000256" key="7">
    <source>
        <dbReference type="ARBA" id="ARBA00022848"/>
    </source>
</evidence>
<dbReference type="SUPFAM" id="SSF55856">
    <property type="entry name" value="Cytochrome b5-like heme/steroid binding domain"/>
    <property type="match status" value="1"/>
</dbReference>
<comment type="subcellular location">
    <subcellularLocation>
        <location evidence="1">Endoplasmic reticulum membrane</location>
        <topology evidence="1">Single-pass membrane protein</topology>
        <orientation evidence="1">Cytoplasmic side</orientation>
    </subcellularLocation>
    <subcellularLocation>
        <location evidence="11">Microsome membrane</location>
        <topology evidence="11">Single-pass membrane protein</topology>
        <orientation evidence="11">Cytoplasmic side</orientation>
    </subcellularLocation>
</comment>
<feature type="domain" description="Cytochrome b5 heme-binding" evidence="15">
    <location>
        <begin position="3"/>
        <end position="79"/>
    </location>
</feature>
<dbReference type="InterPro" id="IPR036400">
    <property type="entry name" value="Cyt_B5-like_heme/steroid_sf"/>
</dbReference>
<evidence type="ECO:0000256" key="12">
    <source>
        <dbReference type="ARBA" id="ARBA00038168"/>
    </source>
</evidence>
<evidence type="ECO:0000256" key="6">
    <source>
        <dbReference type="ARBA" id="ARBA00022824"/>
    </source>
</evidence>
<keyword evidence="4 14" id="KW-0812">Transmembrane</keyword>
<dbReference type="PANTHER" id="PTHR19359:SF150">
    <property type="entry name" value="CYTOCHROME B5"/>
    <property type="match status" value="1"/>
</dbReference>
<evidence type="ECO:0000256" key="8">
    <source>
        <dbReference type="ARBA" id="ARBA00022982"/>
    </source>
</evidence>
<sequence>MAAKQITKEELSKHNTARDLWIAVHNKVYDITKFIEEHPGGEEVLLEQAGNYATEQFEDVGHSTDARELIMKYEVGELVEADHEKASSMRTSPLAPDSAEGGSMMSWLVPLAIATFAAIIYRYFASNE</sequence>
<keyword evidence="7" id="KW-0492">Microsome</keyword>
<protein>
    <recommendedName>
        <fullName evidence="13">Cytochrome b5</fullName>
    </recommendedName>
</protein>
<keyword evidence="5 14" id="KW-0479">Metal-binding</keyword>
<dbReference type="OMA" id="AVAFMYH"/>
<dbReference type="EMBL" id="AMQN01006158">
    <property type="status" value="NOT_ANNOTATED_CDS"/>
    <property type="molecule type" value="Genomic_DNA"/>
</dbReference>
<keyword evidence="14" id="KW-1133">Transmembrane helix</keyword>
<evidence type="ECO:0000256" key="3">
    <source>
        <dbReference type="ARBA" id="ARBA00022617"/>
    </source>
</evidence>
<keyword evidence="2" id="KW-0813">Transport</keyword>
<dbReference type="Gene3D" id="3.10.120.10">
    <property type="entry name" value="Cytochrome b5-like heme/steroid binding domain"/>
    <property type="match status" value="1"/>
</dbReference>
<evidence type="ECO:0000256" key="14">
    <source>
        <dbReference type="RuleBase" id="RU362121"/>
    </source>
</evidence>
<evidence type="ECO:0000256" key="5">
    <source>
        <dbReference type="ARBA" id="ARBA00022723"/>
    </source>
</evidence>
<accession>R7UUV8</accession>
<evidence type="ECO:0000313" key="18">
    <source>
        <dbReference type="Proteomes" id="UP000014760"/>
    </source>
</evidence>
<dbReference type="GO" id="GO:0020037">
    <property type="term" value="F:heme binding"/>
    <property type="evidence" value="ECO:0007669"/>
    <property type="project" value="UniProtKB-UniRule"/>
</dbReference>
<gene>
    <name evidence="16" type="ORF">CAPTEDRAFT_153099</name>
</gene>
<evidence type="ECO:0000256" key="10">
    <source>
        <dbReference type="ARBA" id="ARBA00023136"/>
    </source>
</evidence>
<dbReference type="SMART" id="SM01117">
    <property type="entry name" value="Cyt-b5"/>
    <property type="match status" value="1"/>
</dbReference>
<reference evidence="16 18" key="2">
    <citation type="journal article" date="2013" name="Nature">
        <title>Insights into bilaterian evolution from three spiralian genomes.</title>
        <authorList>
            <person name="Simakov O."/>
            <person name="Marletaz F."/>
            <person name="Cho S.J."/>
            <person name="Edsinger-Gonzales E."/>
            <person name="Havlak P."/>
            <person name="Hellsten U."/>
            <person name="Kuo D.H."/>
            <person name="Larsson T."/>
            <person name="Lv J."/>
            <person name="Arendt D."/>
            <person name="Savage R."/>
            <person name="Osoegawa K."/>
            <person name="de Jong P."/>
            <person name="Grimwood J."/>
            <person name="Chapman J.A."/>
            <person name="Shapiro H."/>
            <person name="Aerts A."/>
            <person name="Otillar R.P."/>
            <person name="Terry A.Y."/>
            <person name="Boore J.L."/>
            <person name="Grigoriev I.V."/>
            <person name="Lindberg D.R."/>
            <person name="Seaver E.C."/>
            <person name="Weisblat D.A."/>
            <person name="Putnam N.H."/>
            <person name="Rokhsar D.S."/>
        </authorList>
    </citation>
    <scope>NUCLEOTIDE SEQUENCE</scope>
    <source>
        <strain evidence="16 18">I ESC-2004</strain>
    </source>
</reference>
<dbReference type="HOGENOM" id="CLU_102602_3_3_1"/>
<dbReference type="InterPro" id="IPR001199">
    <property type="entry name" value="Cyt_B5-like_heme/steroid-bd"/>
</dbReference>
<reference evidence="17" key="3">
    <citation type="submission" date="2015-06" db="UniProtKB">
        <authorList>
            <consortium name="EnsemblMetazoa"/>
        </authorList>
    </citation>
    <scope>IDENTIFICATION</scope>
</reference>
<keyword evidence="3 14" id="KW-0349">Heme</keyword>
<evidence type="ECO:0000259" key="15">
    <source>
        <dbReference type="PROSITE" id="PS50255"/>
    </source>
</evidence>
<dbReference type="Proteomes" id="UP000014760">
    <property type="component" value="Unassembled WGS sequence"/>
</dbReference>
<evidence type="ECO:0000256" key="11">
    <source>
        <dbReference type="ARBA" id="ARBA00037877"/>
    </source>
</evidence>
<dbReference type="PROSITE" id="PS50255">
    <property type="entry name" value="CYTOCHROME_B5_2"/>
    <property type="match status" value="1"/>
</dbReference>
<dbReference type="GO" id="GO:0005789">
    <property type="term" value="C:endoplasmic reticulum membrane"/>
    <property type="evidence" value="ECO:0007669"/>
    <property type="project" value="UniProtKB-SubCell"/>
</dbReference>
<evidence type="ECO:0000256" key="13">
    <source>
        <dbReference type="ARBA" id="ARBA00039806"/>
    </source>
</evidence>
<dbReference type="STRING" id="283909.R7UUV8"/>
<keyword evidence="9 14" id="KW-0408">Iron</keyword>
<keyword evidence="10 14" id="KW-0472">Membrane</keyword>
<keyword evidence="8" id="KW-0249">Electron transport</keyword>
<dbReference type="EnsemblMetazoa" id="CapteT153099">
    <property type="protein sequence ID" value="CapteP153099"/>
    <property type="gene ID" value="CapteG153099"/>
</dbReference>
<dbReference type="FunCoup" id="R7UUV8">
    <property type="interactions" value="1684"/>
</dbReference>
<organism evidence="16">
    <name type="scientific">Capitella teleta</name>
    <name type="common">Polychaete worm</name>
    <dbReference type="NCBI Taxonomy" id="283909"/>
    <lineage>
        <taxon>Eukaryota</taxon>
        <taxon>Metazoa</taxon>
        <taxon>Spiralia</taxon>
        <taxon>Lophotrochozoa</taxon>
        <taxon>Annelida</taxon>
        <taxon>Polychaeta</taxon>
        <taxon>Sedentaria</taxon>
        <taxon>Scolecida</taxon>
        <taxon>Capitellidae</taxon>
        <taxon>Capitella</taxon>
    </lineage>
</organism>
<reference evidence="18" key="1">
    <citation type="submission" date="2012-12" db="EMBL/GenBank/DDBJ databases">
        <authorList>
            <person name="Hellsten U."/>
            <person name="Grimwood J."/>
            <person name="Chapman J.A."/>
            <person name="Shapiro H."/>
            <person name="Aerts A."/>
            <person name="Otillar R.P."/>
            <person name="Terry A.Y."/>
            <person name="Boore J.L."/>
            <person name="Simakov O."/>
            <person name="Marletaz F."/>
            <person name="Cho S.-J."/>
            <person name="Edsinger-Gonzales E."/>
            <person name="Havlak P."/>
            <person name="Kuo D.-H."/>
            <person name="Larsson T."/>
            <person name="Lv J."/>
            <person name="Arendt D."/>
            <person name="Savage R."/>
            <person name="Osoegawa K."/>
            <person name="de Jong P."/>
            <person name="Lindberg D.R."/>
            <person name="Seaver E.C."/>
            <person name="Weisblat D.A."/>
            <person name="Putnam N.H."/>
            <person name="Grigoriev I.V."/>
            <person name="Rokhsar D.S."/>
        </authorList>
    </citation>
    <scope>NUCLEOTIDE SEQUENCE</scope>
    <source>
        <strain evidence="18">I ESC-2004</strain>
    </source>
</reference>
<dbReference type="FunFam" id="3.10.120.10:FF:000002">
    <property type="entry name" value="Cytochrome b5 type B"/>
    <property type="match status" value="1"/>
</dbReference>
<dbReference type="EMBL" id="KB297743">
    <property type="protein sequence ID" value="ELU09965.1"/>
    <property type="molecule type" value="Genomic_DNA"/>
</dbReference>
<feature type="transmembrane region" description="Helical" evidence="14">
    <location>
        <begin position="104"/>
        <end position="124"/>
    </location>
</feature>
<dbReference type="GO" id="GO:0046872">
    <property type="term" value="F:metal ion binding"/>
    <property type="evidence" value="ECO:0007669"/>
    <property type="project" value="UniProtKB-UniRule"/>
</dbReference>
<dbReference type="OrthoDB" id="260519at2759"/>
<dbReference type="Pfam" id="PF00173">
    <property type="entry name" value="Cyt-b5"/>
    <property type="match status" value="1"/>
</dbReference>
<evidence type="ECO:0000256" key="2">
    <source>
        <dbReference type="ARBA" id="ARBA00022448"/>
    </source>
</evidence>
<evidence type="ECO:0000313" key="16">
    <source>
        <dbReference type="EMBL" id="ELU09965.1"/>
    </source>
</evidence>
<evidence type="ECO:0000313" key="17">
    <source>
        <dbReference type="EnsemblMetazoa" id="CapteP153099"/>
    </source>
</evidence>